<name>A0A8S5QXL0_9CAUD</name>
<organism evidence="1">
    <name type="scientific">Siphoviridae sp. ctoiA13</name>
    <dbReference type="NCBI Taxonomy" id="2826462"/>
    <lineage>
        <taxon>Viruses</taxon>
        <taxon>Duplodnaviria</taxon>
        <taxon>Heunggongvirae</taxon>
        <taxon>Uroviricota</taxon>
        <taxon>Caudoviricetes</taxon>
    </lineage>
</organism>
<accession>A0A8S5QXL0</accession>
<dbReference type="EMBL" id="BK015765">
    <property type="protein sequence ID" value="DAE24007.1"/>
    <property type="molecule type" value="Genomic_DNA"/>
</dbReference>
<sequence length="186" mass="21731">MNFNKHSMYKGLHAFLGASKYHWINYDDDKLKQSYLNFLASSKGTELHDFAAKCIELNQKLPKSNKTLNMYVNDAINFKMRPEQILFYSDNCYGTADAISFRNNLLRIHDLKTGIIPAHIEQLEVYTALFCLEYNIKPSDIDVELRIYQNDEVLCHKPSLDEIVPIIDKIITFDKIINKIKSERDY</sequence>
<evidence type="ECO:0000313" key="1">
    <source>
        <dbReference type="EMBL" id="DAE24007.1"/>
    </source>
</evidence>
<reference evidence="1" key="1">
    <citation type="journal article" date="2021" name="Proc. Natl. Acad. Sci. U.S.A.">
        <title>A Catalog of Tens of Thousands of Viruses from Human Metagenomes Reveals Hidden Associations with Chronic Diseases.</title>
        <authorList>
            <person name="Tisza M.J."/>
            <person name="Buck C.B."/>
        </authorList>
    </citation>
    <scope>NUCLEOTIDE SEQUENCE</scope>
    <source>
        <strain evidence="1">CtoiA13</strain>
    </source>
</reference>
<proteinExistence type="predicted"/>
<protein>
    <recommendedName>
        <fullName evidence="2">DUF2800 domain-containing protein</fullName>
    </recommendedName>
</protein>
<evidence type="ECO:0008006" key="2">
    <source>
        <dbReference type="Google" id="ProtNLM"/>
    </source>
</evidence>